<dbReference type="Gene3D" id="1.10.3230.10">
    <property type="entry name" value="YqbG-like"/>
    <property type="match status" value="1"/>
</dbReference>
<keyword evidence="2" id="KW-1185">Reference proteome</keyword>
<sequence length="131" mass="14918">MEEVAVLPDEKLQLYLDRATAWIHRMAQRKFYNETDPDLLTDLKTASVLLVEYLWVQDHNEGKEQVMSGIKQESIGSYSYTLKDDTGEESGLTGMKELDSILQSLIPKPLATGMFFSVSGPSRVEKKCEWK</sequence>
<protein>
    <submittedName>
        <fullName evidence="1">DUF3199 family protein</fullName>
    </submittedName>
</protein>
<dbReference type="EMBL" id="JACEIP010000025">
    <property type="protein sequence ID" value="MBA4543990.1"/>
    <property type="molecule type" value="Genomic_DNA"/>
</dbReference>
<accession>A0A7W2AJ66</accession>
<dbReference type="InterPro" id="IPR013514">
    <property type="entry name" value="DUF3199_YqbG"/>
</dbReference>
<gene>
    <name evidence="1" type="ORF">H1164_13965</name>
</gene>
<dbReference type="Pfam" id="PF11436">
    <property type="entry name" value="DUF3199"/>
    <property type="match status" value="1"/>
</dbReference>
<proteinExistence type="predicted"/>
<reference evidence="1 2" key="1">
    <citation type="submission" date="2020-07" db="EMBL/GenBank/DDBJ databases">
        <authorList>
            <person name="Feng H."/>
        </authorList>
    </citation>
    <scope>NUCLEOTIDE SEQUENCE [LARGE SCALE GENOMIC DNA]</scope>
    <source>
        <strain evidence="2">s-11</strain>
    </source>
</reference>
<dbReference type="AlphaFoldDB" id="A0A7W2AJ66"/>
<organism evidence="1 2">
    <name type="scientific">Thermoactinomyces daqus</name>
    <dbReference type="NCBI Taxonomy" id="1329516"/>
    <lineage>
        <taxon>Bacteria</taxon>
        <taxon>Bacillati</taxon>
        <taxon>Bacillota</taxon>
        <taxon>Bacilli</taxon>
        <taxon>Bacillales</taxon>
        <taxon>Thermoactinomycetaceae</taxon>
        <taxon>Thermoactinomyces</taxon>
    </lineage>
</organism>
<dbReference type="OrthoDB" id="266913at2"/>
<dbReference type="InterPro" id="IPR036558">
    <property type="entry name" value="YqbG-like_sf"/>
</dbReference>
<dbReference type="Proteomes" id="UP000530514">
    <property type="component" value="Unassembled WGS sequence"/>
</dbReference>
<comment type="caution">
    <text evidence="1">The sequence shown here is derived from an EMBL/GenBank/DDBJ whole genome shotgun (WGS) entry which is preliminary data.</text>
</comment>
<dbReference type="SUPFAM" id="SSF116915">
    <property type="entry name" value="Hypothetical protein YqbG"/>
    <property type="match status" value="1"/>
</dbReference>
<name>A0A7W2AJ66_9BACL</name>
<evidence type="ECO:0000313" key="1">
    <source>
        <dbReference type="EMBL" id="MBA4543990.1"/>
    </source>
</evidence>
<evidence type="ECO:0000313" key="2">
    <source>
        <dbReference type="Proteomes" id="UP000530514"/>
    </source>
</evidence>